<dbReference type="InterPro" id="IPR051162">
    <property type="entry name" value="T4SS_component"/>
</dbReference>
<gene>
    <name evidence="2" type="ORF">UABAM_02153</name>
</gene>
<organism evidence="2 3">
    <name type="scientific">Uabimicrobium amorphum</name>
    <dbReference type="NCBI Taxonomy" id="2596890"/>
    <lineage>
        <taxon>Bacteria</taxon>
        <taxon>Pseudomonadati</taxon>
        <taxon>Planctomycetota</taxon>
        <taxon>Candidatus Uabimicrobiia</taxon>
        <taxon>Candidatus Uabimicrobiales</taxon>
        <taxon>Candidatus Uabimicrobiaceae</taxon>
        <taxon>Candidatus Uabimicrobium</taxon>
    </lineage>
</organism>
<dbReference type="PANTHER" id="PTHR30121">
    <property type="entry name" value="UNCHARACTERIZED PROTEIN YJGR-RELATED"/>
    <property type="match status" value="1"/>
</dbReference>
<dbReference type="Pfam" id="PF01935">
    <property type="entry name" value="DUF87"/>
    <property type="match status" value="1"/>
</dbReference>
<name>A0A5S9F2T7_UABAM</name>
<dbReference type="EMBL" id="AP019860">
    <property type="protein sequence ID" value="BBM83798.1"/>
    <property type="molecule type" value="Genomic_DNA"/>
</dbReference>
<dbReference type="InterPro" id="IPR002789">
    <property type="entry name" value="HerA_central"/>
</dbReference>
<keyword evidence="3" id="KW-1185">Reference proteome</keyword>
<evidence type="ECO:0000313" key="2">
    <source>
        <dbReference type="EMBL" id="BBM83798.1"/>
    </source>
</evidence>
<dbReference type="Proteomes" id="UP000326354">
    <property type="component" value="Chromosome"/>
</dbReference>
<dbReference type="PANTHER" id="PTHR30121:SF6">
    <property type="entry name" value="SLR6007 PROTEIN"/>
    <property type="match status" value="1"/>
</dbReference>
<feature type="domain" description="Helicase HerA central" evidence="1">
    <location>
        <begin position="5"/>
        <end position="267"/>
    </location>
</feature>
<dbReference type="SUPFAM" id="SSF52540">
    <property type="entry name" value="P-loop containing nucleoside triphosphate hydrolases"/>
    <property type="match status" value="1"/>
</dbReference>
<dbReference type="RefSeq" id="WP_151967982.1">
    <property type="nucleotide sequence ID" value="NZ_AP019860.1"/>
</dbReference>
<dbReference type="OrthoDB" id="9758751at2"/>
<keyword evidence="2" id="KW-0067">ATP-binding</keyword>
<protein>
    <submittedName>
        <fullName evidence="2">ATP-binding protein</fullName>
    </submittedName>
</protein>
<dbReference type="AlphaFoldDB" id="A0A5S9F2T7"/>
<evidence type="ECO:0000259" key="1">
    <source>
        <dbReference type="Pfam" id="PF01935"/>
    </source>
</evidence>
<sequence>MNISIGKTEEAEDIQIRHKTLLRHMVCLGASGSGKTVLCKVICEEFIRNQIPVIAIDPQGDIASLLHTSLYEDVADKGISQDMIDEYKKNAEVVIWTPASSIGVPLSLNPIGLIQDIVAQDKNYEECLRSISLSADSIISLVGEEVDSDTGRLLSAILNISLTYIVENRLEIEGFASLADLLNDCPEDLSSKIAPIASLKEVTRLSKKLRLLTVGAKKLLFDLAKPLNVEELLGLSAKGKRKKTRLSVIYLNTLSSQEEKEFFVARITSALYDWMLANPSNELQALFYIDEVAPFIPPVRKPVCKDILKILLKQARKYGVGCLIASQNPGDIDYKAISQCSTWNLGRLISRQDIKKVEKILRSISPGESENIVAELPTLSAGQFLLFAPDEYESMKKFQVRWLITQHKTLDEEQVKNAVDDKMRKKYLNKAEKKLSTTVAVSESEVEEEEEDGTTTAEENIQISERILLLLAKEVSCLTCAEIADRLELNVATIRKYLNKLNHKVARTRYGRSFIYWLPQYNFLPQYDLIQRIEVSKLQILEQQAIALAQKRLKKQLIFFETEKVTHSDLQYIPLWQVHFTEEIESSFLIFSKTSSKDENIYFHAFSGKIAVYNRNRGFSFVDTPRESPSVLCDLDDVCTFQTVFPGEIDFEWSQWKNILSRNDIQKRIARKFHINVHQIAITFLPVWRFEISTKNARKKRLLVLDGVTGMPVEEIV</sequence>
<dbReference type="Gene3D" id="3.40.50.300">
    <property type="entry name" value="P-loop containing nucleotide triphosphate hydrolases"/>
    <property type="match status" value="2"/>
</dbReference>
<reference evidence="2 3" key="1">
    <citation type="submission" date="2019-08" db="EMBL/GenBank/DDBJ databases">
        <title>Complete genome sequence of Candidatus Uab amorphum.</title>
        <authorList>
            <person name="Shiratori T."/>
            <person name="Suzuki S."/>
            <person name="Kakizawa Y."/>
            <person name="Ishida K."/>
        </authorList>
    </citation>
    <scope>NUCLEOTIDE SEQUENCE [LARGE SCALE GENOMIC DNA]</scope>
    <source>
        <strain evidence="2 3">SRT547</strain>
    </source>
</reference>
<proteinExistence type="predicted"/>
<dbReference type="GO" id="GO:0005524">
    <property type="term" value="F:ATP binding"/>
    <property type="evidence" value="ECO:0007669"/>
    <property type="project" value="UniProtKB-KW"/>
</dbReference>
<dbReference type="InterPro" id="IPR027417">
    <property type="entry name" value="P-loop_NTPase"/>
</dbReference>
<keyword evidence="2" id="KW-0547">Nucleotide-binding</keyword>
<dbReference type="KEGG" id="uam:UABAM_02153"/>
<accession>A0A5S9F2T7</accession>
<evidence type="ECO:0000313" key="3">
    <source>
        <dbReference type="Proteomes" id="UP000326354"/>
    </source>
</evidence>